<dbReference type="InterPro" id="IPR002833">
    <property type="entry name" value="PTH2"/>
</dbReference>
<evidence type="ECO:0000313" key="8">
    <source>
        <dbReference type="Proteomes" id="UP000510821"/>
    </source>
</evidence>
<name>A0A7D5XI07_FERL1</name>
<dbReference type="Gene3D" id="3.40.1490.10">
    <property type="entry name" value="Bit1"/>
    <property type="match status" value="1"/>
</dbReference>
<evidence type="ECO:0000313" key="7">
    <source>
        <dbReference type="EMBL" id="QLJ53072.1"/>
    </source>
</evidence>
<evidence type="ECO:0000256" key="1">
    <source>
        <dbReference type="ARBA" id="ARBA00003043"/>
    </source>
</evidence>
<dbReference type="PANTHER" id="PTHR12649:SF11">
    <property type="entry name" value="PEPTIDYL-TRNA HYDROLASE 2, MITOCHONDRIAL"/>
    <property type="match status" value="1"/>
</dbReference>
<dbReference type="NCBIfam" id="NF003314">
    <property type="entry name" value="PRK04322.1"/>
    <property type="match status" value="1"/>
</dbReference>
<dbReference type="NCBIfam" id="TIGR00283">
    <property type="entry name" value="arch_pth2"/>
    <property type="match status" value="1"/>
</dbReference>
<dbReference type="CDD" id="cd02430">
    <property type="entry name" value="PTH2"/>
    <property type="match status" value="1"/>
</dbReference>
<evidence type="ECO:0000256" key="6">
    <source>
        <dbReference type="ARBA" id="ARBA00050038"/>
    </source>
</evidence>
<dbReference type="EC" id="3.1.1.29" evidence="2"/>
<comment type="function">
    <text evidence="1">The natural substrate for this enzyme may be peptidyl-tRNAs which drop off the ribosome during protein synthesis.</text>
</comment>
<evidence type="ECO:0000256" key="3">
    <source>
        <dbReference type="ARBA" id="ARBA00022801"/>
    </source>
</evidence>
<sequence length="114" mass="12884">MKQVIVVRSDLKLGKGKLAAHVSHASLAGYRAVREKEPKVVEEWEREGEKKIVVKVNGERELYELYEKIKKEIPCTIIKDAGLTQIPPGTATCLVVGPWKDEEVDKFTKDLKLL</sequence>
<dbReference type="AlphaFoldDB" id="A0A7D5XI07"/>
<dbReference type="SUPFAM" id="SSF102462">
    <property type="entry name" value="Peptidyl-tRNA hydrolase II"/>
    <property type="match status" value="1"/>
</dbReference>
<comment type="similarity">
    <text evidence="4">Belongs to the PTH2 family.</text>
</comment>
<reference evidence="8" key="1">
    <citation type="submission" date="2020-07" db="EMBL/GenBank/DDBJ databases">
        <title>Metabolic diversity and evolutionary history of the archaeal phylum ###Micrarchaeota### uncovered from a freshwater lake metagenome.</title>
        <authorList>
            <person name="Kadnikov V.V."/>
            <person name="Savvichev A.S."/>
            <person name="Mardanov A.V."/>
            <person name="Beletsky A.V."/>
            <person name="Chupakov A.V."/>
            <person name="Kokryatskaya N.M."/>
            <person name="Pimenov N.V."/>
            <person name="Ravin N.V."/>
        </authorList>
    </citation>
    <scope>NUCLEOTIDE SEQUENCE [LARGE SCALE GENOMIC DNA]</scope>
</reference>
<evidence type="ECO:0000256" key="4">
    <source>
        <dbReference type="ARBA" id="ARBA00038050"/>
    </source>
</evidence>
<evidence type="ECO:0000256" key="2">
    <source>
        <dbReference type="ARBA" id="ARBA00013260"/>
    </source>
</evidence>
<dbReference type="GO" id="GO:0005829">
    <property type="term" value="C:cytosol"/>
    <property type="evidence" value="ECO:0007669"/>
    <property type="project" value="TreeGrafter"/>
</dbReference>
<accession>A0A7D5XI07</accession>
<proteinExistence type="inferred from homology"/>
<comment type="catalytic activity">
    <reaction evidence="5">
        <text>an N-acyl-L-alpha-aminoacyl-tRNA + H2O = an N-acyl-L-amino acid + a tRNA + H(+)</text>
        <dbReference type="Rhea" id="RHEA:54448"/>
        <dbReference type="Rhea" id="RHEA-COMP:10123"/>
        <dbReference type="Rhea" id="RHEA-COMP:13883"/>
        <dbReference type="ChEBI" id="CHEBI:15377"/>
        <dbReference type="ChEBI" id="CHEBI:15378"/>
        <dbReference type="ChEBI" id="CHEBI:59874"/>
        <dbReference type="ChEBI" id="CHEBI:78442"/>
        <dbReference type="ChEBI" id="CHEBI:138191"/>
        <dbReference type="EC" id="3.1.1.29"/>
    </reaction>
</comment>
<dbReference type="EMBL" id="CP058998">
    <property type="protein sequence ID" value="QLJ53072.1"/>
    <property type="molecule type" value="Genomic_DNA"/>
</dbReference>
<organism evidence="7 8">
    <name type="scientific">Fermentimicrarchaeum limneticum</name>
    <dbReference type="NCBI Taxonomy" id="2795018"/>
    <lineage>
        <taxon>Archaea</taxon>
        <taxon>Candidatus Micrarchaeota</taxon>
        <taxon>Candidatus Fermentimicrarchaeales</taxon>
        <taxon>Candidatus Fermentimicrarchaeaceae</taxon>
        <taxon>Candidatus Fermentimicrarchaeum</taxon>
    </lineage>
</organism>
<evidence type="ECO:0000256" key="5">
    <source>
        <dbReference type="ARBA" id="ARBA00048707"/>
    </source>
</evidence>
<dbReference type="Pfam" id="PF01981">
    <property type="entry name" value="PTH2"/>
    <property type="match status" value="1"/>
</dbReference>
<dbReference type="PANTHER" id="PTHR12649">
    <property type="entry name" value="PEPTIDYL-TRNA HYDROLASE 2"/>
    <property type="match status" value="1"/>
</dbReference>
<dbReference type="FunFam" id="3.40.1490.10:FF:000001">
    <property type="entry name" value="Peptidyl-tRNA hydrolase 2"/>
    <property type="match status" value="1"/>
</dbReference>
<dbReference type="GO" id="GO:0004045">
    <property type="term" value="F:peptidyl-tRNA hydrolase activity"/>
    <property type="evidence" value="ECO:0007669"/>
    <property type="project" value="UniProtKB-EC"/>
</dbReference>
<dbReference type="InterPro" id="IPR023476">
    <property type="entry name" value="Pep_tRNA_hydro_II_dom_sf"/>
</dbReference>
<dbReference type="Proteomes" id="UP000510821">
    <property type="component" value="Chromosome"/>
</dbReference>
<gene>
    <name evidence="7" type="ORF">Sv326_0897</name>
</gene>
<keyword evidence="3 7" id="KW-0378">Hydrolase</keyword>
<dbReference type="KEGG" id="flt:Sv326_0897"/>
<protein>
    <recommendedName>
        <fullName evidence="6">Peptidyl-tRNA hydrolase</fullName>
        <ecNumber evidence="2">3.1.1.29</ecNumber>
    </recommendedName>
</protein>